<evidence type="ECO:0000256" key="1">
    <source>
        <dbReference type="ARBA" id="ARBA00022747"/>
    </source>
</evidence>
<dbReference type="EMBL" id="PCVY01000016">
    <property type="protein sequence ID" value="PIQ87178.1"/>
    <property type="molecule type" value="Genomic_DNA"/>
</dbReference>
<evidence type="ECO:0000313" key="4">
    <source>
        <dbReference type="Proteomes" id="UP000230859"/>
    </source>
</evidence>
<reference evidence="3 4" key="1">
    <citation type="submission" date="2017-09" db="EMBL/GenBank/DDBJ databases">
        <title>Depth-based differentiation of microbial function through sediment-hosted aquifers and enrichment of novel symbionts in the deep terrestrial subsurface.</title>
        <authorList>
            <person name="Probst A.J."/>
            <person name="Ladd B."/>
            <person name="Jarett J.K."/>
            <person name="Geller-Mcgrath D.E."/>
            <person name="Sieber C.M."/>
            <person name="Emerson J.B."/>
            <person name="Anantharaman K."/>
            <person name="Thomas B.C."/>
            <person name="Malmstrom R."/>
            <person name="Stieglmeier M."/>
            <person name="Klingl A."/>
            <person name="Woyke T."/>
            <person name="Ryan C.M."/>
            <person name="Banfield J.F."/>
        </authorList>
    </citation>
    <scope>NUCLEOTIDE SEQUENCE [LARGE SCALE GENOMIC DNA]</scope>
    <source>
        <strain evidence="3">CG11_big_fil_rev_8_21_14_0_20_45_26</strain>
    </source>
</reference>
<organism evidence="3 4">
    <name type="scientific">Candidatus Abzuiibacterium crystallinum</name>
    <dbReference type="NCBI Taxonomy" id="1974748"/>
    <lineage>
        <taxon>Bacteria</taxon>
        <taxon>Pseudomonadati</taxon>
        <taxon>Candidatus Omnitrophota</taxon>
        <taxon>Candidatus Abzuiibacterium</taxon>
    </lineage>
</organism>
<comment type="caution">
    <text evidence="3">The sequence shown here is derived from an EMBL/GenBank/DDBJ whole genome shotgun (WGS) entry which is preliminary data.</text>
</comment>
<accession>A0A2H0LS11</accession>
<proteinExistence type="predicted"/>
<evidence type="ECO:0000256" key="2">
    <source>
        <dbReference type="ARBA" id="ARBA00023125"/>
    </source>
</evidence>
<protein>
    <recommendedName>
        <fullName evidence="5">Type I restriction modification DNA specificity domain-containing protein</fullName>
    </recommendedName>
</protein>
<dbReference type="InterPro" id="IPR044946">
    <property type="entry name" value="Restrct_endonuc_typeI_TRD_sf"/>
</dbReference>
<keyword evidence="1" id="KW-0680">Restriction system</keyword>
<feature type="non-terminal residue" evidence="3">
    <location>
        <position position="235"/>
    </location>
</feature>
<sequence>MPISTVYPKVPLREVLTQVARPIRVEAGDSYRSLGVMWYAKGLFIKDPRKGSEIKAARLFLVEDGDFIYNRLFAWKGSFAVAGPEHIGCVVSGEFPIFRINPKKLSLMYLMAFFSSPWLWEMIAGQSSGTAEVSRLRLKEEVFLRLTIPLPSLQDQERIVKLLDEANELKKLRDQTNQRADALIPKLFHDRFGDPTTNREGWPVVTLGEVGGSGQYGLNSAAMTEGNGVRFIRIT</sequence>
<dbReference type="Proteomes" id="UP000230859">
    <property type="component" value="Unassembled WGS sequence"/>
</dbReference>
<keyword evidence="2" id="KW-0238">DNA-binding</keyword>
<name>A0A2H0LS11_9BACT</name>
<dbReference type="GO" id="GO:0003677">
    <property type="term" value="F:DNA binding"/>
    <property type="evidence" value="ECO:0007669"/>
    <property type="project" value="UniProtKB-KW"/>
</dbReference>
<dbReference type="AlphaFoldDB" id="A0A2H0LS11"/>
<evidence type="ECO:0008006" key="5">
    <source>
        <dbReference type="Google" id="ProtNLM"/>
    </source>
</evidence>
<dbReference type="Gene3D" id="3.90.220.20">
    <property type="entry name" value="DNA methylase specificity domains"/>
    <property type="match status" value="2"/>
</dbReference>
<evidence type="ECO:0000313" key="3">
    <source>
        <dbReference type="EMBL" id="PIQ87178.1"/>
    </source>
</evidence>
<dbReference type="GO" id="GO:0009307">
    <property type="term" value="P:DNA restriction-modification system"/>
    <property type="evidence" value="ECO:0007669"/>
    <property type="project" value="UniProtKB-KW"/>
</dbReference>
<dbReference type="PANTHER" id="PTHR30408">
    <property type="entry name" value="TYPE-1 RESTRICTION ENZYME ECOKI SPECIFICITY PROTEIN"/>
    <property type="match status" value="1"/>
</dbReference>
<dbReference type="SUPFAM" id="SSF116734">
    <property type="entry name" value="DNA methylase specificity domain"/>
    <property type="match status" value="1"/>
</dbReference>
<dbReference type="InterPro" id="IPR052021">
    <property type="entry name" value="Type-I_RS_S_subunit"/>
</dbReference>
<dbReference type="PANTHER" id="PTHR30408:SF12">
    <property type="entry name" value="TYPE I RESTRICTION ENZYME MJAVIII SPECIFICITY SUBUNIT"/>
    <property type="match status" value="1"/>
</dbReference>
<gene>
    <name evidence="3" type="ORF">COV74_01255</name>
</gene>